<dbReference type="InterPro" id="IPR041657">
    <property type="entry name" value="HTH_17"/>
</dbReference>
<dbReference type="EMBL" id="SJKB01000029">
    <property type="protein sequence ID" value="TCC48076.1"/>
    <property type="molecule type" value="Genomic_DNA"/>
</dbReference>
<sequence>MTTPDTRRAYEKDQEEWISAEQAAAVLGVSESTVHRMARRGLIERGPGYRKYHRPALEALRGRGEPIPLGVAARILRRPATEVRALLAAGELSHSANATFPVFRREVEQYAEAHPPPVPSSARPAQVNAKQAAGLLGLPRRTVLRLAREGRLPCERDSRGRYWFRPDHFALYLRAREAEQQQDVGA</sequence>
<reference evidence="2 3" key="1">
    <citation type="submission" date="2019-02" db="EMBL/GenBank/DDBJ databases">
        <title>Kribbella capetownensis sp. nov. and Kribbella speibonae sp. nov., isolated from soil.</title>
        <authorList>
            <person name="Curtis S.M."/>
            <person name="Norton I."/>
            <person name="Everest G.J."/>
            <person name="Meyers P.R."/>
        </authorList>
    </citation>
    <scope>NUCLEOTIDE SEQUENCE [LARGE SCALE GENOMIC DNA]</scope>
    <source>
        <strain evidence="2 3">NRRL B-24813</strain>
    </source>
</reference>
<proteinExistence type="predicted"/>
<dbReference type="AlphaFoldDB" id="A0A4R0JSK3"/>
<dbReference type="OrthoDB" id="5526358at2"/>
<evidence type="ECO:0000313" key="3">
    <source>
        <dbReference type="Proteomes" id="UP000291144"/>
    </source>
</evidence>
<keyword evidence="2" id="KW-0238">DNA-binding</keyword>
<dbReference type="RefSeq" id="WP_131366696.1">
    <property type="nucleotide sequence ID" value="NZ_SJKB01000029.1"/>
</dbReference>
<gene>
    <name evidence="2" type="ORF">E0H73_43140</name>
</gene>
<comment type="caution">
    <text evidence="2">The sequence shown here is derived from an EMBL/GenBank/DDBJ whole genome shotgun (WGS) entry which is preliminary data.</text>
</comment>
<accession>A0A4R0JSK3</accession>
<feature type="domain" description="Helix-turn-helix" evidence="1">
    <location>
        <begin position="17"/>
        <end position="59"/>
    </location>
</feature>
<dbReference type="Gene3D" id="1.10.1660.10">
    <property type="match status" value="1"/>
</dbReference>
<feature type="domain" description="Helix-turn-helix" evidence="1">
    <location>
        <begin position="129"/>
        <end position="176"/>
    </location>
</feature>
<organism evidence="2 3">
    <name type="scientific">Kribbella pittospori</name>
    <dbReference type="NCBI Taxonomy" id="722689"/>
    <lineage>
        <taxon>Bacteria</taxon>
        <taxon>Bacillati</taxon>
        <taxon>Actinomycetota</taxon>
        <taxon>Actinomycetes</taxon>
        <taxon>Propionibacteriales</taxon>
        <taxon>Kribbellaceae</taxon>
        <taxon>Kribbella</taxon>
    </lineage>
</organism>
<dbReference type="GO" id="GO:0003677">
    <property type="term" value="F:DNA binding"/>
    <property type="evidence" value="ECO:0007669"/>
    <property type="project" value="UniProtKB-KW"/>
</dbReference>
<keyword evidence="3" id="KW-1185">Reference proteome</keyword>
<dbReference type="Proteomes" id="UP000291144">
    <property type="component" value="Unassembled WGS sequence"/>
</dbReference>
<evidence type="ECO:0000259" key="1">
    <source>
        <dbReference type="Pfam" id="PF12728"/>
    </source>
</evidence>
<protein>
    <submittedName>
        <fullName evidence="2">DNA-binding protein</fullName>
    </submittedName>
</protein>
<name>A0A4R0JSK3_9ACTN</name>
<dbReference type="InterPro" id="IPR009061">
    <property type="entry name" value="DNA-bd_dom_put_sf"/>
</dbReference>
<evidence type="ECO:0000313" key="2">
    <source>
        <dbReference type="EMBL" id="TCC48076.1"/>
    </source>
</evidence>
<dbReference type="Pfam" id="PF12728">
    <property type="entry name" value="HTH_17"/>
    <property type="match status" value="2"/>
</dbReference>
<dbReference type="SUPFAM" id="SSF46955">
    <property type="entry name" value="Putative DNA-binding domain"/>
    <property type="match status" value="1"/>
</dbReference>